<dbReference type="EMBL" id="MU276057">
    <property type="protein sequence ID" value="KAI0042595.1"/>
    <property type="molecule type" value="Genomic_DNA"/>
</dbReference>
<sequence>MHYSCNNPEPEEYSSDEDGEDWRHDSARQEDISETLQLINIFEVLPCEADRKYRKIPSSAEDREELAFLRAITTFAVGDSPLDQLAVTRCLLFSGDTFVFAMNRPALPADKARVQEFFQSTVEATDHRPYLSFALKNSPSLVRKQIKGLKVAIEGSTGSLEKLLEPCTGQDSGDLDELTAFLRPASFSIPPLIEDLRRADLRTLYLGVLKCLQSRVVDFQPSEDALVPFAEITSLAALLDSLAANPDLKTMVAALPCVQTLCDSVGTVARYALGAVAFLQSREKYIPDPTKVFIEWEHSFVLHFSDNLQPFDSINLPLSDVLESWGHAAPANRRHLIEERWTHDIDLVLHAEIRLFHFVVHGLTRVGLLAGDSRFRIGSSTDTFHATGRFVPDWANAGSDLFNHWEDDVQQFAEASLESFFRMLRKDPESHAGLVNKDSPSSDGEGPEPLEHAWLKPRPVGVDAEADRVAADGNAAFAKAMSIVHANDPDCRQFPSWTRYFGEGASNENPYSVSGAEHTDINASSALTSPSSSSSESSALVTSASSTLVPSRSPSLSPSSTQQGGLGVSGKEKDVRTV</sequence>
<proteinExistence type="predicted"/>
<dbReference type="Proteomes" id="UP000814033">
    <property type="component" value="Unassembled WGS sequence"/>
</dbReference>
<accession>A0ACB8RFB0</accession>
<keyword evidence="2" id="KW-1185">Reference proteome</keyword>
<organism evidence="1 2">
    <name type="scientific">Auriscalpium vulgare</name>
    <dbReference type="NCBI Taxonomy" id="40419"/>
    <lineage>
        <taxon>Eukaryota</taxon>
        <taxon>Fungi</taxon>
        <taxon>Dikarya</taxon>
        <taxon>Basidiomycota</taxon>
        <taxon>Agaricomycotina</taxon>
        <taxon>Agaricomycetes</taxon>
        <taxon>Russulales</taxon>
        <taxon>Auriscalpiaceae</taxon>
        <taxon>Auriscalpium</taxon>
    </lineage>
</organism>
<comment type="caution">
    <text evidence="1">The sequence shown here is derived from an EMBL/GenBank/DDBJ whole genome shotgun (WGS) entry which is preliminary data.</text>
</comment>
<protein>
    <submittedName>
        <fullName evidence="1">Uncharacterized protein</fullName>
    </submittedName>
</protein>
<evidence type="ECO:0000313" key="2">
    <source>
        <dbReference type="Proteomes" id="UP000814033"/>
    </source>
</evidence>
<name>A0ACB8RFB0_9AGAM</name>
<reference evidence="1" key="1">
    <citation type="submission" date="2021-02" db="EMBL/GenBank/DDBJ databases">
        <authorList>
            <consortium name="DOE Joint Genome Institute"/>
            <person name="Ahrendt S."/>
            <person name="Looney B.P."/>
            <person name="Miyauchi S."/>
            <person name="Morin E."/>
            <person name="Drula E."/>
            <person name="Courty P.E."/>
            <person name="Chicoki N."/>
            <person name="Fauchery L."/>
            <person name="Kohler A."/>
            <person name="Kuo A."/>
            <person name="Labutti K."/>
            <person name="Pangilinan J."/>
            <person name="Lipzen A."/>
            <person name="Riley R."/>
            <person name="Andreopoulos W."/>
            <person name="He G."/>
            <person name="Johnson J."/>
            <person name="Barry K.W."/>
            <person name="Grigoriev I.V."/>
            <person name="Nagy L."/>
            <person name="Hibbett D."/>
            <person name="Henrissat B."/>
            <person name="Matheny P.B."/>
            <person name="Labbe J."/>
            <person name="Martin F."/>
        </authorList>
    </citation>
    <scope>NUCLEOTIDE SEQUENCE</scope>
    <source>
        <strain evidence="1">FP105234-sp</strain>
    </source>
</reference>
<gene>
    <name evidence="1" type="ORF">FA95DRAFT_1610057</name>
</gene>
<evidence type="ECO:0000313" key="1">
    <source>
        <dbReference type="EMBL" id="KAI0042595.1"/>
    </source>
</evidence>
<reference evidence="1" key="2">
    <citation type="journal article" date="2022" name="New Phytol.">
        <title>Evolutionary transition to the ectomycorrhizal habit in the genomes of a hyperdiverse lineage of mushroom-forming fungi.</title>
        <authorList>
            <person name="Looney B."/>
            <person name="Miyauchi S."/>
            <person name="Morin E."/>
            <person name="Drula E."/>
            <person name="Courty P.E."/>
            <person name="Kohler A."/>
            <person name="Kuo A."/>
            <person name="LaButti K."/>
            <person name="Pangilinan J."/>
            <person name="Lipzen A."/>
            <person name="Riley R."/>
            <person name="Andreopoulos W."/>
            <person name="He G."/>
            <person name="Johnson J."/>
            <person name="Nolan M."/>
            <person name="Tritt A."/>
            <person name="Barry K.W."/>
            <person name="Grigoriev I.V."/>
            <person name="Nagy L.G."/>
            <person name="Hibbett D."/>
            <person name="Henrissat B."/>
            <person name="Matheny P.B."/>
            <person name="Labbe J."/>
            <person name="Martin F.M."/>
        </authorList>
    </citation>
    <scope>NUCLEOTIDE SEQUENCE</scope>
    <source>
        <strain evidence="1">FP105234-sp</strain>
    </source>
</reference>